<evidence type="ECO:0000256" key="1">
    <source>
        <dbReference type="SAM" id="SignalP"/>
    </source>
</evidence>
<evidence type="ECO:0000313" key="2">
    <source>
        <dbReference type="EMBL" id="GHA53339.1"/>
    </source>
</evidence>
<proteinExistence type="predicted"/>
<name>A0ABQ3D321_9RHOB</name>
<dbReference type="PROSITE" id="PS51257">
    <property type="entry name" value="PROKAR_LIPOPROTEIN"/>
    <property type="match status" value="1"/>
</dbReference>
<accession>A0ABQ3D321</accession>
<keyword evidence="1" id="KW-0732">Signal</keyword>
<reference evidence="3" key="1">
    <citation type="journal article" date="2019" name="Int. J. Syst. Evol. Microbiol.">
        <title>The Global Catalogue of Microorganisms (GCM) 10K type strain sequencing project: providing services to taxonomists for standard genome sequencing and annotation.</title>
        <authorList>
            <consortium name="The Broad Institute Genomics Platform"/>
            <consortium name="The Broad Institute Genome Sequencing Center for Infectious Disease"/>
            <person name="Wu L."/>
            <person name="Ma J."/>
        </authorList>
    </citation>
    <scope>NUCLEOTIDE SEQUENCE [LARGE SCALE GENOMIC DNA]</scope>
    <source>
        <strain evidence="3">KCTC 32465</strain>
    </source>
</reference>
<keyword evidence="3" id="KW-1185">Reference proteome</keyword>
<sequence length="175" mass="17490">MQHFKISIALGGLAILAAGCADNAGSFPTLGKGYKESTEVVSDVAPSTQESVDETEVASVDPDVLTTGVTPQQAATVSDAEVAAAAAAPSTSGALLGETVGSLGLLERTGIWVRTPLVTAETEGRVVVKSTGKSANVTLIPLGGDAGAGSQISLAAMQLLGIPLTDLPVLNVYKS</sequence>
<comment type="caution">
    <text evidence="2">The sequence shown here is derived from an EMBL/GenBank/DDBJ whole genome shotgun (WGS) entry which is preliminary data.</text>
</comment>
<feature type="signal peptide" evidence="1">
    <location>
        <begin position="1"/>
        <end position="23"/>
    </location>
</feature>
<evidence type="ECO:0008006" key="4">
    <source>
        <dbReference type="Google" id="ProtNLM"/>
    </source>
</evidence>
<organism evidence="2 3">
    <name type="scientific">Paramylibacter ulvae</name>
    <dbReference type="NCBI Taxonomy" id="1651968"/>
    <lineage>
        <taxon>Bacteria</taxon>
        <taxon>Pseudomonadati</taxon>
        <taxon>Pseudomonadota</taxon>
        <taxon>Alphaproteobacteria</taxon>
        <taxon>Rhodobacterales</taxon>
        <taxon>Paracoccaceae</taxon>
        <taxon>Paramylibacter</taxon>
    </lineage>
</organism>
<gene>
    <name evidence="2" type="ORF">GCM10008927_18920</name>
</gene>
<protein>
    <recommendedName>
        <fullName evidence="4">D-galactarate dehydratase</fullName>
    </recommendedName>
</protein>
<feature type="chain" id="PRO_5047442669" description="D-galactarate dehydratase" evidence="1">
    <location>
        <begin position="24"/>
        <end position="175"/>
    </location>
</feature>
<dbReference type="EMBL" id="BMZF01000004">
    <property type="protein sequence ID" value="GHA53339.1"/>
    <property type="molecule type" value="Genomic_DNA"/>
</dbReference>
<evidence type="ECO:0000313" key="3">
    <source>
        <dbReference type="Proteomes" id="UP000634455"/>
    </source>
</evidence>
<dbReference type="Proteomes" id="UP000634455">
    <property type="component" value="Unassembled WGS sequence"/>
</dbReference>